<evidence type="ECO:0000313" key="2">
    <source>
        <dbReference type="Proteomes" id="UP000310719"/>
    </source>
</evidence>
<dbReference type="Proteomes" id="UP000310719">
    <property type="component" value="Chromosome"/>
</dbReference>
<sequence length="33" mass="3742">MENLIAIQVGQLWEKIYPDFVNEVRIPGIAIDG</sequence>
<dbReference type="EMBL" id="LR590464">
    <property type="protein sequence ID" value="VTP69432.1"/>
    <property type="molecule type" value="Genomic_DNA"/>
</dbReference>
<reference evidence="1 2" key="1">
    <citation type="submission" date="2019-05" db="EMBL/GenBank/DDBJ databases">
        <authorList>
            <consortium name="Pathogen Informatics"/>
        </authorList>
    </citation>
    <scope>NUCLEOTIDE SEQUENCE [LARGE SCALE GENOMIC DNA]</scope>
    <source>
        <strain evidence="1 2">NCTC13032</strain>
    </source>
</reference>
<organism evidence="1 2">
    <name type="scientific">Leclercia adecarboxylata</name>
    <dbReference type="NCBI Taxonomy" id="83655"/>
    <lineage>
        <taxon>Bacteria</taxon>
        <taxon>Pseudomonadati</taxon>
        <taxon>Pseudomonadota</taxon>
        <taxon>Gammaproteobacteria</taxon>
        <taxon>Enterobacterales</taxon>
        <taxon>Enterobacteriaceae</taxon>
        <taxon>Leclercia</taxon>
    </lineage>
</organism>
<gene>
    <name evidence="1" type="ORF">NCTC13032_04335</name>
</gene>
<dbReference type="AlphaFoldDB" id="A0A4U9HXF5"/>
<name>A0A4U9HXF5_9ENTR</name>
<protein>
    <submittedName>
        <fullName evidence="1">Uncharacterized protein</fullName>
    </submittedName>
</protein>
<proteinExistence type="predicted"/>
<evidence type="ECO:0000313" key="1">
    <source>
        <dbReference type="EMBL" id="VTP69432.1"/>
    </source>
</evidence>
<accession>A0A4U9HXF5</accession>